<evidence type="ECO:0000256" key="1">
    <source>
        <dbReference type="SAM" id="Phobius"/>
    </source>
</evidence>
<keyword evidence="1" id="KW-1133">Transmembrane helix</keyword>
<name>A0A1M5ZY09_9VIBR</name>
<dbReference type="AlphaFoldDB" id="A0A1M5ZY09"/>
<dbReference type="OrthoDB" id="155986at2"/>
<evidence type="ECO:0000313" key="4">
    <source>
        <dbReference type="Proteomes" id="UP000184608"/>
    </source>
</evidence>
<keyword evidence="1" id="KW-0472">Membrane</keyword>
<dbReference type="RefSeq" id="WP_073605016.1">
    <property type="nucleotide sequence ID" value="NZ_FQXZ01000039.1"/>
</dbReference>
<dbReference type="Proteomes" id="UP000184608">
    <property type="component" value="Unassembled WGS sequence"/>
</dbReference>
<evidence type="ECO:0000313" key="3">
    <source>
        <dbReference type="EMBL" id="SHI29167.1"/>
    </source>
</evidence>
<accession>A0A1M5ZY09</accession>
<dbReference type="Pfam" id="PF03703">
    <property type="entry name" value="bPH_2"/>
    <property type="match status" value="1"/>
</dbReference>
<dbReference type="PANTHER" id="PTHR37938:SF1">
    <property type="entry name" value="BLL0215 PROTEIN"/>
    <property type="match status" value="1"/>
</dbReference>
<dbReference type="PANTHER" id="PTHR37938">
    <property type="entry name" value="BLL0215 PROTEIN"/>
    <property type="match status" value="1"/>
</dbReference>
<dbReference type="EMBL" id="FQXZ01000039">
    <property type="protein sequence ID" value="SHI29167.1"/>
    <property type="molecule type" value="Genomic_DNA"/>
</dbReference>
<dbReference type="STRING" id="1216006.VA7868_03397"/>
<feature type="transmembrane region" description="Helical" evidence="1">
    <location>
        <begin position="20"/>
        <end position="39"/>
    </location>
</feature>
<dbReference type="InterPro" id="IPR005182">
    <property type="entry name" value="YdbS-like_PH"/>
</dbReference>
<keyword evidence="1" id="KW-0812">Transmembrane</keyword>
<reference evidence="3 4" key="1">
    <citation type="submission" date="2016-11" db="EMBL/GenBank/DDBJ databases">
        <authorList>
            <person name="Jaros S."/>
            <person name="Januszkiewicz K."/>
            <person name="Wedrychowicz H."/>
        </authorList>
    </citation>
    <scope>NUCLEOTIDE SEQUENCE [LARGE SCALE GENOMIC DNA]</scope>
    <source>
        <strain evidence="3 4">CECT 7868</strain>
    </source>
</reference>
<evidence type="ECO:0000259" key="2">
    <source>
        <dbReference type="Pfam" id="PF03703"/>
    </source>
</evidence>
<gene>
    <name evidence="3" type="ORF">VA7868_03397</name>
</gene>
<organism evidence="3 4">
    <name type="scientific">Vibrio aerogenes CECT 7868</name>
    <dbReference type="NCBI Taxonomy" id="1216006"/>
    <lineage>
        <taxon>Bacteria</taxon>
        <taxon>Pseudomonadati</taxon>
        <taxon>Pseudomonadota</taxon>
        <taxon>Gammaproteobacteria</taxon>
        <taxon>Vibrionales</taxon>
        <taxon>Vibrionaceae</taxon>
        <taxon>Vibrio</taxon>
    </lineage>
</organism>
<protein>
    <submittedName>
        <fullName evidence="3">Bacterial membrane flanked domain protein</fullName>
    </submittedName>
</protein>
<keyword evidence="4" id="KW-1185">Reference proteome</keyword>
<sequence length="140" mass="16855">MSEEKEVWFGTPSQIVNAGTFVFMGILFWLVIPLFIILWKWLEVKNIKYELTTERLRTRYGVLNRKTDEIELYRVRDYKYEQPFFLRLFSLGNIILETSDKSHPHLTLKAIPDGENLRETIRTHVERCRTDKKVREVDFE</sequence>
<proteinExistence type="predicted"/>
<feature type="domain" description="YdbS-like PH" evidence="2">
    <location>
        <begin position="45"/>
        <end position="121"/>
    </location>
</feature>